<keyword evidence="3" id="KW-1185">Reference proteome</keyword>
<organism evidence="2 3">
    <name type="scientific">Holothuria leucospilota</name>
    <name type="common">Black long sea cucumber</name>
    <name type="synonym">Mertensiothuria leucospilota</name>
    <dbReference type="NCBI Taxonomy" id="206669"/>
    <lineage>
        <taxon>Eukaryota</taxon>
        <taxon>Metazoa</taxon>
        <taxon>Echinodermata</taxon>
        <taxon>Eleutherozoa</taxon>
        <taxon>Echinozoa</taxon>
        <taxon>Holothuroidea</taxon>
        <taxon>Aspidochirotacea</taxon>
        <taxon>Aspidochirotida</taxon>
        <taxon>Holothuriidae</taxon>
        <taxon>Holothuria</taxon>
    </lineage>
</organism>
<dbReference type="EMBL" id="JAIZAY010000015">
    <property type="protein sequence ID" value="KAJ8028665.1"/>
    <property type="molecule type" value="Genomic_DNA"/>
</dbReference>
<reference evidence="2" key="1">
    <citation type="submission" date="2021-10" db="EMBL/GenBank/DDBJ databases">
        <title>Tropical sea cucumber genome reveals ecological adaptation and Cuvierian tubules defense mechanism.</title>
        <authorList>
            <person name="Chen T."/>
        </authorList>
    </citation>
    <scope>NUCLEOTIDE SEQUENCE</scope>
    <source>
        <strain evidence="2">Nanhai2018</strain>
        <tissue evidence="2">Muscle</tissue>
    </source>
</reference>
<evidence type="ECO:0000313" key="2">
    <source>
        <dbReference type="EMBL" id="KAJ8028665.1"/>
    </source>
</evidence>
<dbReference type="Proteomes" id="UP001152320">
    <property type="component" value="Chromosome 15"/>
</dbReference>
<evidence type="ECO:0000313" key="3">
    <source>
        <dbReference type="Proteomes" id="UP001152320"/>
    </source>
</evidence>
<name>A0A9Q1H102_HOLLE</name>
<accession>A0A9Q1H102</accession>
<comment type="caution">
    <text evidence="2">The sequence shown here is derived from an EMBL/GenBank/DDBJ whole genome shotgun (WGS) entry which is preliminary data.</text>
</comment>
<proteinExistence type="predicted"/>
<evidence type="ECO:0000256" key="1">
    <source>
        <dbReference type="SAM" id="MobiDB-lite"/>
    </source>
</evidence>
<sequence>MGHTKGSKNRPKDQAPLQLSQVSARSWRSLDAVSEIPESDSEEERSSLQEFKSSFQRSLKRVQREMPRIHDELANLEKSFDKAIDFLTLRVECLEEKDKRNADRIKT</sequence>
<gene>
    <name evidence="2" type="ORF">HOLleu_30971</name>
</gene>
<protein>
    <submittedName>
        <fullName evidence="2">Uncharacterized protein</fullName>
    </submittedName>
</protein>
<dbReference type="AlphaFoldDB" id="A0A9Q1H102"/>
<feature type="compositionally biased region" description="Polar residues" evidence="1">
    <location>
        <begin position="17"/>
        <end position="26"/>
    </location>
</feature>
<feature type="region of interest" description="Disordered" evidence="1">
    <location>
        <begin position="1"/>
        <end position="53"/>
    </location>
</feature>